<feature type="compositionally biased region" description="Pro residues" evidence="11">
    <location>
        <begin position="612"/>
        <end position="625"/>
    </location>
</feature>
<gene>
    <name evidence="14" type="ORF">PIBRA_LOCUS11568</name>
</gene>
<evidence type="ECO:0000259" key="13">
    <source>
        <dbReference type="PROSITE" id="PS51457"/>
    </source>
</evidence>
<feature type="domain" description="SH3" evidence="12">
    <location>
        <begin position="802"/>
        <end position="860"/>
    </location>
</feature>
<dbReference type="GO" id="GO:0005856">
    <property type="term" value="C:cytoskeleton"/>
    <property type="evidence" value="ECO:0007669"/>
    <property type="project" value="UniProtKB-SubCell"/>
</dbReference>
<keyword evidence="8" id="KW-0206">Cytoskeleton</keyword>
<dbReference type="SMART" id="SM01025">
    <property type="entry name" value="BEN"/>
    <property type="match status" value="1"/>
</dbReference>
<dbReference type="AlphaFoldDB" id="A0A9P0TT09"/>
<dbReference type="Gene3D" id="2.30.30.40">
    <property type="entry name" value="SH3 Domains"/>
    <property type="match status" value="1"/>
</dbReference>
<dbReference type="CDD" id="cd11826">
    <property type="entry name" value="SH3_Abi"/>
    <property type="match status" value="1"/>
</dbReference>
<feature type="compositionally biased region" description="Low complexity" evidence="11">
    <location>
        <begin position="733"/>
        <end position="751"/>
    </location>
</feature>
<evidence type="ECO:0000256" key="2">
    <source>
        <dbReference type="ARBA" id="ARBA00004510"/>
    </source>
</evidence>
<dbReference type="FunFam" id="2.30.30.40:FF:000002">
    <property type="entry name" value="abl interactor 1 isoform X1"/>
    <property type="match status" value="1"/>
</dbReference>
<dbReference type="InterPro" id="IPR001452">
    <property type="entry name" value="SH3_domain"/>
</dbReference>
<protein>
    <recommendedName>
        <fullName evidence="16">SH3 domain-containing protein</fullName>
    </recommendedName>
</protein>
<dbReference type="SMART" id="SM00326">
    <property type="entry name" value="SH3"/>
    <property type="match status" value="1"/>
</dbReference>
<dbReference type="PRINTS" id="PR00499">
    <property type="entry name" value="P67PHOX"/>
</dbReference>
<dbReference type="InterPro" id="IPR012849">
    <property type="entry name" value="Abl-interactor_HHR_dom"/>
</dbReference>
<proteinExistence type="inferred from homology"/>
<dbReference type="PANTHER" id="PTHR10460:SF0">
    <property type="entry name" value="ABELSON INTERACTING PROTEIN, ISOFORM D"/>
    <property type="match status" value="1"/>
</dbReference>
<dbReference type="GO" id="GO:0001764">
    <property type="term" value="P:neuron migration"/>
    <property type="evidence" value="ECO:0007669"/>
    <property type="project" value="TreeGrafter"/>
</dbReference>
<feature type="region of interest" description="Disordered" evidence="11">
    <location>
        <begin position="589"/>
        <end position="766"/>
    </location>
</feature>
<evidence type="ECO:0000313" key="14">
    <source>
        <dbReference type="EMBL" id="CAH4035508.1"/>
    </source>
</evidence>
<feature type="domain" description="BEN" evidence="13">
    <location>
        <begin position="293"/>
        <end position="389"/>
    </location>
</feature>
<evidence type="ECO:0000256" key="7">
    <source>
        <dbReference type="ARBA" id="ARBA00023054"/>
    </source>
</evidence>
<evidence type="ECO:0000259" key="12">
    <source>
        <dbReference type="PROSITE" id="PS50002"/>
    </source>
</evidence>
<dbReference type="SUPFAM" id="SSF50044">
    <property type="entry name" value="SH3-domain"/>
    <property type="match status" value="1"/>
</dbReference>
<evidence type="ECO:0000313" key="15">
    <source>
        <dbReference type="Proteomes" id="UP001152562"/>
    </source>
</evidence>
<dbReference type="GO" id="GO:0030027">
    <property type="term" value="C:lamellipodium"/>
    <property type="evidence" value="ECO:0007669"/>
    <property type="project" value="UniProtKB-SubCell"/>
</dbReference>
<dbReference type="EMBL" id="CALOZG010000042">
    <property type="protein sequence ID" value="CAH4035508.1"/>
    <property type="molecule type" value="Genomic_DNA"/>
</dbReference>
<accession>A0A9P0TT09</accession>
<comment type="caution">
    <text evidence="14">The sequence shown here is derived from an EMBL/GenBank/DDBJ whole genome shotgun (WGS) entry which is preliminary data.</text>
</comment>
<organism evidence="14 15">
    <name type="scientific">Pieris brassicae</name>
    <name type="common">White butterfly</name>
    <name type="synonym">Large white butterfly</name>
    <dbReference type="NCBI Taxonomy" id="7116"/>
    <lineage>
        <taxon>Eukaryota</taxon>
        <taxon>Metazoa</taxon>
        <taxon>Ecdysozoa</taxon>
        <taxon>Arthropoda</taxon>
        <taxon>Hexapoda</taxon>
        <taxon>Insecta</taxon>
        <taxon>Pterygota</taxon>
        <taxon>Neoptera</taxon>
        <taxon>Endopterygota</taxon>
        <taxon>Lepidoptera</taxon>
        <taxon>Glossata</taxon>
        <taxon>Ditrysia</taxon>
        <taxon>Papilionoidea</taxon>
        <taxon>Pieridae</taxon>
        <taxon>Pierinae</taxon>
        <taxon>Pieris</taxon>
    </lineage>
</organism>
<keyword evidence="7" id="KW-0175">Coiled coil</keyword>
<keyword evidence="4 10" id="KW-0728">SH3 domain</keyword>
<evidence type="ECO:0008006" key="16">
    <source>
        <dbReference type="Google" id="ProtNLM"/>
    </source>
</evidence>
<dbReference type="PANTHER" id="PTHR10460">
    <property type="entry name" value="ABL INTERACTOR FAMILY MEMBER"/>
    <property type="match status" value="1"/>
</dbReference>
<dbReference type="InterPro" id="IPR036028">
    <property type="entry name" value="SH3-like_dom_sf"/>
</dbReference>
<comment type="subcellular location">
    <subcellularLocation>
        <location evidence="2">Cell projection</location>
        <location evidence="2">Lamellipodium</location>
    </subcellularLocation>
    <subcellularLocation>
        <location evidence="1">Cytoplasm</location>
        <location evidence="1">Cytoskeleton</location>
    </subcellularLocation>
</comment>
<dbReference type="InterPro" id="IPR018379">
    <property type="entry name" value="BEN_domain"/>
</dbReference>
<name>A0A9P0TT09_PIEBR</name>
<sequence length="860" mass="95194">MSQGFWVLVEWVDERNVFSNYGVVNGSLLIGDTEIHAGKIVLLRDRHSGIAKRAQVLRISDTKRHLKEMKVMLERQDNQVKSVLSLCMNTIKEMKTRTMFSPQLNQSGHVLQERNEIDSSDSETDQEVNPELNFTQSSIKINQANHPEFMNNQLIRKLYERTLNRRSMASSTPIPQKIAEPKLTFDQATQTEAVLPTPEKITELEALVHTLHRQFLNLTSNLENIQAQSALSEDYSEVENGEIREANETHSSTSGNQDINIKGLMVRRASAQTTNTTVEVAASHSVDKMVGIGSGNVMVPARILDEIDWTSYSSATRQLLQAVFPRRVLATHSLTGKQSPAFADKPAKKCLDPAVVDDIVNTVSERCGVPKGVIRGCITTKCTDEAKLYRNRQMFKKIRQQQHQENNPPCPASSNEAPNSYIDHNSYLIRLILNSFNMAELAALLQTEIPEGRNHLTDSHTNLERVAEYCEANYFQSENKRLALESTKNYTTQSLASVAYQINTLAYNFLQLLELQTMQLAEMEGQMNHIAQTVAIHKEKVARREIGVLTANKVTNRQYKIIAPANPEKPIKYVRKSIDYTALDDIGHGARWNSNASGTPRGRRSSSVPGAAPLPAPTTKPPTPPAAVRSASASNTGTLGRGTLGKSSREYRTPPAVAPPQVPSHYAPNYPRRPPGYSTLPVAQPQVGMVHPTQHQSPNNYSQQDLHASMPPPPSPLIGSDGEHSQHSMSLPGQRASSSSAGGSIRGGSVSPPLPPPPMDDELAHDGFGRQQHVHNKMGPYSGAVPAIVPDEEDLPGWVPKNYIEKVVAIYDYYADKEDELSFQESSVIYVLKKNDDGWWEGVMDGVTGLFPGNYVEPCV</sequence>
<reference evidence="14" key="1">
    <citation type="submission" date="2022-05" db="EMBL/GenBank/DDBJ databases">
        <authorList>
            <person name="Okamura Y."/>
        </authorList>
    </citation>
    <scope>NUCLEOTIDE SEQUENCE</scope>
</reference>
<dbReference type="GO" id="GO:0017124">
    <property type="term" value="F:SH3 domain binding"/>
    <property type="evidence" value="ECO:0007669"/>
    <property type="project" value="TreeGrafter"/>
</dbReference>
<dbReference type="GO" id="GO:0035591">
    <property type="term" value="F:signaling adaptor activity"/>
    <property type="evidence" value="ECO:0007669"/>
    <property type="project" value="TreeGrafter"/>
</dbReference>
<evidence type="ECO:0000256" key="9">
    <source>
        <dbReference type="ARBA" id="ARBA00023273"/>
    </source>
</evidence>
<keyword evidence="15" id="KW-1185">Reference proteome</keyword>
<dbReference type="Proteomes" id="UP001152562">
    <property type="component" value="Unassembled WGS sequence"/>
</dbReference>
<dbReference type="InterPro" id="IPR028457">
    <property type="entry name" value="ABI"/>
</dbReference>
<dbReference type="Gene3D" id="1.10.10.2590">
    <property type="entry name" value="BEN domain"/>
    <property type="match status" value="1"/>
</dbReference>
<dbReference type="GO" id="GO:0003677">
    <property type="term" value="F:DNA binding"/>
    <property type="evidence" value="ECO:0007669"/>
    <property type="project" value="InterPro"/>
</dbReference>
<dbReference type="PRINTS" id="PR00452">
    <property type="entry name" value="SH3DOMAIN"/>
</dbReference>
<dbReference type="PROSITE" id="PS50002">
    <property type="entry name" value="SH3"/>
    <property type="match status" value="1"/>
</dbReference>
<keyword evidence="5" id="KW-0963">Cytoplasm</keyword>
<evidence type="ECO:0000256" key="6">
    <source>
        <dbReference type="ARBA" id="ARBA00022553"/>
    </source>
</evidence>
<keyword evidence="9" id="KW-0966">Cell projection</keyword>
<keyword evidence="6" id="KW-0597">Phosphoprotein</keyword>
<dbReference type="Pfam" id="PF07815">
    <property type="entry name" value="Abi_HHR"/>
    <property type="match status" value="1"/>
</dbReference>
<evidence type="ECO:0000256" key="10">
    <source>
        <dbReference type="PROSITE-ProRule" id="PRU00192"/>
    </source>
</evidence>
<evidence type="ECO:0000256" key="4">
    <source>
        <dbReference type="ARBA" id="ARBA00022443"/>
    </source>
</evidence>
<evidence type="ECO:0000256" key="11">
    <source>
        <dbReference type="SAM" id="MobiDB-lite"/>
    </source>
</evidence>
<comment type="similarity">
    <text evidence="3">Belongs to the ABI family.</text>
</comment>
<dbReference type="InterPro" id="IPR028455">
    <property type="entry name" value="ABI3_SH3"/>
</dbReference>
<dbReference type="GO" id="GO:0031209">
    <property type="term" value="C:SCAR complex"/>
    <property type="evidence" value="ECO:0007669"/>
    <property type="project" value="TreeGrafter"/>
</dbReference>
<dbReference type="Pfam" id="PF10523">
    <property type="entry name" value="BEN"/>
    <property type="match status" value="1"/>
</dbReference>
<evidence type="ECO:0000256" key="3">
    <source>
        <dbReference type="ARBA" id="ARBA00010020"/>
    </source>
</evidence>
<dbReference type="PROSITE" id="PS51457">
    <property type="entry name" value="BEN"/>
    <property type="match status" value="1"/>
</dbReference>
<evidence type="ECO:0000256" key="1">
    <source>
        <dbReference type="ARBA" id="ARBA00004245"/>
    </source>
</evidence>
<dbReference type="Pfam" id="PF14604">
    <property type="entry name" value="SH3_9"/>
    <property type="match status" value="1"/>
</dbReference>
<dbReference type="GO" id="GO:0098858">
    <property type="term" value="C:actin-based cell projection"/>
    <property type="evidence" value="ECO:0007669"/>
    <property type="project" value="TreeGrafter"/>
</dbReference>
<evidence type="ECO:0000256" key="8">
    <source>
        <dbReference type="ARBA" id="ARBA00023212"/>
    </source>
</evidence>
<dbReference type="Gene3D" id="6.10.140.1620">
    <property type="match status" value="1"/>
</dbReference>
<evidence type="ECO:0000256" key="5">
    <source>
        <dbReference type="ARBA" id="ARBA00022490"/>
    </source>
</evidence>
<feature type="compositionally biased region" description="Polar residues" evidence="11">
    <location>
        <begin position="693"/>
        <end position="706"/>
    </location>
</feature>